<dbReference type="InterPro" id="IPR012081">
    <property type="entry name" value="Alkyl_hydroperoxide_Rdtase_suF"/>
</dbReference>
<evidence type="ECO:0000313" key="11">
    <source>
        <dbReference type="Proteomes" id="UP000318709"/>
    </source>
</evidence>
<dbReference type="GO" id="GO:0051287">
    <property type="term" value="F:NAD binding"/>
    <property type="evidence" value="ECO:0007669"/>
    <property type="project" value="InterPro"/>
</dbReference>
<dbReference type="EMBL" id="CP038231">
    <property type="protein sequence ID" value="QDH13446.1"/>
    <property type="molecule type" value="Genomic_DNA"/>
</dbReference>
<evidence type="ECO:0000256" key="5">
    <source>
        <dbReference type="ARBA" id="ARBA00023002"/>
    </source>
</evidence>
<comment type="similarity">
    <text evidence="1">Belongs to the class-II pyridine nucleotide-disulfide oxidoreductase family.</text>
</comment>
<dbReference type="GO" id="GO:0050660">
    <property type="term" value="F:flavin adenine dinucleotide binding"/>
    <property type="evidence" value="ECO:0007669"/>
    <property type="project" value="InterPro"/>
</dbReference>
<dbReference type="CDD" id="cd02974">
    <property type="entry name" value="AhpF_NTD_N"/>
    <property type="match status" value="1"/>
</dbReference>
<dbReference type="InterPro" id="IPR050097">
    <property type="entry name" value="Ferredoxin-NADP_redctase_2"/>
</dbReference>
<dbReference type="PANTHER" id="PTHR48105">
    <property type="entry name" value="THIOREDOXIN REDUCTASE 1-RELATED-RELATED"/>
    <property type="match status" value="1"/>
</dbReference>
<feature type="binding site" evidence="6">
    <location>
        <begin position="490"/>
        <end position="500"/>
    </location>
    <ligand>
        <name>FAD</name>
        <dbReference type="ChEBI" id="CHEBI:57692"/>
    </ligand>
</feature>
<keyword evidence="5 10" id="KW-0560">Oxidoreductase</keyword>
<dbReference type="GO" id="GO:0000302">
    <property type="term" value="P:response to reactive oxygen species"/>
    <property type="evidence" value="ECO:0007669"/>
    <property type="project" value="InterPro"/>
</dbReference>
<proteinExistence type="inferred from homology"/>
<evidence type="ECO:0000256" key="6">
    <source>
        <dbReference type="PIRSR" id="PIRSR000238-1"/>
    </source>
</evidence>
<organism evidence="10 11">
    <name type="scientific">Formicincola oecophyllae</name>
    <dbReference type="NCBI Taxonomy" id="2558361"/>
    <lineage>
        <taxon>Bacteria</taxon>
        <taxon>Pseudomonadati</taxon>
        <taxon>Pseudomonadota</taxon>
        <taxon>Alphaproteobacteria</taxon>
        <taxon>Acetobacterales</taxon>
        <taxon>Acetobacteraceae</taxon>
        <taxon>Formicincola</taxon>
    </lineage>
</organism>
<evidence type="ECO:0000256" key="1">
    <source>
        <dbReference type="ARBA" id="ARBA00009333"/>
    </source>
</evidence>
<reference evidence="10 11" key="1">
    <citation type="submission" date="2019-03" db="EMBL/GenBank/DDBJ databases">
        <title>The complete genome sequence of Swingsia_sp. F3b2 LMG30590(T).</title>
        <authorList>
            <person name="Chua K.-O."/>
            <person name="Chan K.-G."/>
            <person name="See-Too W.-S."/>
        </authorList>
    </citation>
    <scope>NUCLEOTIDE SEQUENCE [LARGE SCALE GENOMIC DNA]</scope>
    <source>
        <strain evidence="10 11">F3b2</strain>
    </source>
</reference>
<dbReference type="Pfam" id="PF13192">
    <property type="entry name" value="Thioredoxin_3"/>
    <property type="match status" value="1"/>
</dbReference>
<feature type="disulfide bond" description="Redox-active" evidence="7">
    <location>
        <begin position="357"/>
        <end position="360"/>
    </location>
</feature>
<dbReference type="InterPro" id="IPR044142">
    <property type="entry name" value="AhpF_NTD_N"/>
</dbReference>
<dbReference type="NCBIfam" id="TIGR03140">
    <property type="entry name" value="AhpF"/>
    <property type="match status" value="1"/>
</dbReference>
<keyword evidence="7" id="KW-0676">Redox-active center</keyword>
<feature type="domain" description="FAD/NAD(P)-binding" evidence="8">
    <location>
        <begin position="225"/>
        <end position="512"/>
    </location>
</feature>
<gene>
    <name evidence="10" type="primary">ahpF</name>
    <name evidence="10" type="ORF">E3E12_03675</name>
</gene>
<dbReference type="PIRSF" id="PIRSF000238">
    <property type="entry name" value="AhpF"/>
    <property type="match status" value="1"/>
</dbReference>
<sequence length="533" mass="56116">MDVNQSLTPELREQLKALINQYVKDQVVLVATLDDSDNAKAMKDFLTDVGSLSPKVTFDASAQGDSAFKPSFSIVRPGTDIKLTFAGIPLGHEFDSFVLALLWVGGHPPKVDPALVAQIEGLAGPYKFEVVYSLTCNNCPEVVQAINAMAVINPKAVSSINIDGAFFPALVKKYDIRSVPQVLLDGKLFSVGRQEMSDILAKLDSAGSAKAAKAEAARIDAEAPFDVLIVGMGPAGCSAAVYAARKGLRTALVGELFGGQVLDTGEIDNLIPIPKIQGSGLAAQLKQDVELYPVHVMANQRAAQLVPGGKPGALHAVKLESGATVKARTVIAATGARWRKLGCKGEETYLTHGVAYCPHCDGPFFKGRPVAVAGGGNSGVEAAIDLANICSHVTLLQRGPELKADQVLQDALYKLPNVKVLTNATPEEVKGDGTNMTGLDWTDRTDGSVKHLDVDALFVQIGLLPNSAWVKDAVELNKMGEIVINECGATSIPGVFGAGDVASTPYKQIIISMGSGATAALAAFDYMIRTPTP</sequence>
<comment type="subunit">
    <text evidence="2">Homodimer.</text>
</comment>
<feature type="binding site" evidence="6">
    <location>
        <begin position="226"/>
        <end position="241"/>
    </location>
    <ligand>
        <name>FAD</name>
        <dbReference type="ChEBI" id="CHEBI:57692"/>
    </ligand>
</feature>
<dbReference type="Gene3D" id="3.40.30.80">
    <property type="match status" value="1"/>
</dbReference>
<feature type="domain" description="Thioredoxin-like fold" evidence="9">
    <location>
        <begin position="127"/>
        <end position="200"/>
    </location>
</feature>
<dbReference type="Gene3D" id="3.50.50.60">
    <property type="entry name" value="FAD/NAD(P)-binding domain"/>
    <property type="match status" value="2"/>
</dbReference>
<evidence type="ECO:0000256" key="7">
    <source>
        <dbReference type="PIRSR" id="PIRSR000238-2"/>
    </source>
</evidence>
<evidence type="ECO:0000259" key="8">
    <source>
        <dbReference type="Pfam" id="PF07992"/>
    </source>
</evidence>
<dbReference type="PRINTS" id="PR00368">
    <property type="entry name" value="FADPNR"/>
</dbReference>
<comment type="cofactor">
    <cofactor evidence="6">
        <name>FAD</name>
        <dbReference type="ChEBI" id="CHEBI:57692"/>
    </cofactor>
    <text evidence="6">Binds 1 FAD per subunit.</text>
</comment>
<dbReference type="SUPFAM" id="SSF52833">
    <property type="entry name" value="Thioredoxin-like"/>
    <property type="match status" value="2"/>
</dbReference>
<keyword evidence="4" id="KW-0285">Flavoprotein</keyword>
<keyword evidence="6" id="KW-0274">FAD</keyword>
<dbReference type="GO" id="GO:0102039">
    <property type="term" value="F:NADH-dependent peroxiredoxin activity"/>
    <property type="evidence" value="ECO:0007669"/>
    <property type="project" value="InterPro"/>
</dbReference>
<dbReference type="Proteomes" id="UP000318709">
    <property type="component" value="Chromosome"/>
</dbReference>
<dbReference type="RefSeq" id="WP_141443128.1">
    <property type="nucleotide sequence ID" value="NZ_CP038231.1"/>
</dbReference>
<evidence type="ECO:0000313" key="10">
    <source>
        <dbReference type="EMBL" id="QDH13446.1"/>
    </source>
</evidence>
<dbReference type="PROSITE" id="PS51354">
    <property type="entry name" value="GLUTAREDOXIN_2"/>
    <property type="match status" value="1"/>
</dbReference>
<evidence type="ECO:0000256" key="3">
    <source>
        <dbReference type="ARBA" id="ARBA00018719"/>
    </source>
</evidence>
<dbReference type="InterPro" id="IPR023753">
    <property type="entry name" value="FAD/NAD-binding_dom"/>
</dbReference>
<keyword evidence="7" id="KW-1015">Disulfide bond</keyword>
<dbReference type="OrthoDB" id="9806179at2"/>
<dbReference type="Pfam" id="PF07992">
    <property type="entry name" value="Pyr_redox_2"/>
    <property type="match status" value="1"/>
</dbReference>
<dbReference type="InterPro" id="IPR036188">
    <property type="entry name" value="FAD/NAD-bd_sf"/>
</dbReference>
<evidence type="ECO:0000256" key="2">
    <source>
        <dbReference type="ARBA" id="ARBA00011738"/>
    </source>
</evidence>
<dbReference type="InterPro" id="IPR036249">
    <property type="entry name" value="Thioredoxin-like_sf"/>
</dbReference>
<name>A0A4Y6UAG0_9PROT</name>
<accession>A0A4Y6UAG0</accession>
<keyword evidence="11" id="KW-1185">Reference proteome</keyword>
<dbReference type="PRINTS" id="PR00469">
    <property type="entry name" value="PNDRDTASEII"/>
</dbReference>
<dbReference type="SUPFAM" id="SSF51905">
    <property type="entry name" value="FAD/NAD(P)-binding domain"/>
    <property type="match status" value="1"/>
</dbReference>
<evidence type="ECO:0000256" key="4">
    <source>
        <dbReference type="ARBA" id="ARBA00022630"/>
    </source>
</evidence>
<dbReference type="InterPro" id="IPR012336">
    <property type="entry name" value="Thioredoxin-like_fold"/>
</dbReference>
<dbReference type="AlphaFoldDB" id="A0A4Y6UAG0"/>
<dbReference type="KEGG" id="swf:E3E12_03675"/>
<protein>
    <recommendedName>
        <fullName evidence="3">Thioredoxin reductase</fullName>
    </recommendedName>
</protein>
<evidence type="ECO:0000259" key="9">
    <source>
        <dbReference type="Pfam" id="PF13192"/>
    </source>
</evidence>